<dbReference type="OrthoDB" id="614750at2"/>
<evidence type="ECO:0000256" key="1">
    <source>
        <dbReference type="ARBA" id="ARBA00022729"/>
    </source>
</evidence>
<reference evidence="6 7" key="1">
    <citation type="submission" date="2013-12" db="EMBL/GenBank/DDBJ databases">
        <authorList>
            <consortium name="DOE Joint Genome Institute"/>
            <person name="Muyzer G."/>
            <person name="Huntemann M."/>
            <person name="Han J."/>
            <person name="Chen A."/>
            <person name="Kyrpides N."/>
            <person name="Mavromatis K."/>
            <person name="Markowitz V."/>
            <person name="Palaniappan K."/>
            <person name="Ivanova N."/>
            <person name="Schaumberg A."/>
            <person name="Pati A."/>
            <person name="Liolios K."/>
            <person name="Nordberg H.P."/>
            <person name="Cantor M.N."/>
            <person name="Hua S.X."/>
            <person name="Woyke T."/>
        </authorList>
    </citation>
    <scope>NUCLEOTIDE SEQUENCE [LARGE SCALE GENOMIC DNA]</scope>
    <source>
        <strain evidence="6 7">ARh 1</strain>
    </source>
</reference>
<dbReference type="InterPro" id="IPR046450">
    <property type="entry name" value="PA_dom_sf"/>
</dbReference>
<gene>
    <name evidence="6" type="ORF">THITH_02995</name>
</gene>
<dbReference type="KEGG" id="tti:THITH_02995"/>
<name>W0DN48_9GAMM</name>
<dbReference type="STRING" id="713585.THITH_02995"/>
<protein>
    <recommendedName>
        <fullName evidence="5">PA domain-containing protein</fullName>
    </recommendedName>
</protein>
<organism evidence="6 7">
    <name type="scientific">Thioalkalivibrio paradoxus ARh 1</name>
    <dbReference type="NCBI Taxonomy" id="713585"/>
    <lineage>
        <taxon>Bacteria</taxon>
        <taxon>Pseudomonadati</taxon>
        <taxon>Pseudomonadota</taxon>
        <taxon>Gammaproteobacteria</taxon>
        <taxon>Chromatiales</taxon>
        <taxon>Ectothiorhodospiraceae</taxon>
        <taxon>Thioalkalivibrio</taxon>
    </lineage>
</organism>
<feature type="domain" description="PA" evidence="5">
    <location>
        <begin position="107"/>
        <end position="191"/>
    </location>
</feature>
<dbReference type="PANTHER" id="PTHR22702:SF1">
    <property type="entry name" value="PROTEASE-ASSOCIATED DOMAIN-CONTAINING PROTEIN 1"/>
    <property type="match status" value="1"/>
</dbReference>
<evidence type="ECO:0000256" key="4">
    <source>
        <dbReference type="SAM" id="SignalP"/>
    </source>
</evidence>
<accession>W0DN48</accession>
<feature type="domain" description="PA" evidence="5">
    <location>
        <begin position="243"/>
        <end position="331"/>
    </location>
</feature>
<dbReference type="Gene3D" id="3.50.30.30">
    <property type="match status" value="3"/>
</dbReference>
<dbReference type="RefSeq" id="WP_006745998.1">
    <property type="nucleotide sequence ID" value="NZ_CP007029.1"/>
</dbReference>
<keyword evidence="2" id="KW-0325">Glycoprotein</keyword>
<dbReference type="Pfam" id="PF02225">
    <property type="entry name" value="PA"/>
    <property type="match status" value="3"/>
</dbReference>
<dbReference type="CDD" id="cd04818">
    <property type="entry name" value="PA_subtilisin_1"/>
    <property type="match status" value="1"/>
</dbReference>
<feature type="signal peptide" evidence="4">
    <location>
        <begin position="1"/>
        <end position="26"/>
    </location>
</feature>
<proteinExistence type="predicted"/>
<dbReference type="PANTHER" id="PTHR22702">
    <property type="entry name" value="PROTEASE-ASSOCIATED DOMAIN-CONTAINING PROTEIN"/>
    <property type="match status" value="1"/>
</dbReference>
<evidence type="ECO:0000313" key="7">
    <source>
        <dbReference type="Proteomes" id="UP000005289"/>
    </source>
</evidence>
<evidence type="ECO:0000259" key="5">
    <source>
        <dbReference type="Pfam" id="PF02225"/>
    </source>
</evidence>
<dbReference type="Proteomes" id="UP000005289">
    <property type="component" value="Chromosome"/>
</dbReference>
<feature type="region of interest" description="Disordered" evidence="3">
    <location>
        <begin position="46"/>
        <end position="67"/>
    </location>
</feature>
<keyword evidence="7" id="KW-1185">Reference proteome</keyword>
<feature type="domain" description="PA" evidence="5">
    <location>
        <begin position="386"/>
        <end position="474"/>
    </location>
</feature>
<evidence type="ECO:0000256" key="3">
    <source>
        <dbReference type="SAM" id="MobiDB-lite"/>
    </source>
</evidence>
<dbReference type="AlphaFoldDB" id="W0DN48"/>
<keyword evidence="1 4" id="KW-0732">Signal</keyword>
<dbReference type="SUPFAM" id="SSF52025">
    <property type="entry name" value="PA domain"/>
    <property type="match status" value="3"/>
</dbReference>
<dbReference type="HOGENOM" id="CLU_551992_0_0_6"/>
<feature type="chain" id="PRO_5004787126" description="PA domain-containing protein" evidence="4">
    <location>
        <begin position="27"/>
        <end position="494"/>
    </location>
</feature>
<dbReference type="InterPro" id="IPR003137">
    <property type="entry name" value="PA_domain"/>
</dbReference>
<dbReference type="EMBL" id="CP007029">
    <property type="protein sequence ID" value="AHE99881.1"/>
    <property type="molecule type" value="Genomic_DNA"/>
</dbReference>
<sequence>MISVRTLGSLSAVVLVAMMPLSVAMAQPGGGANPCATPAGANNPNCDEHGTFNPSGAGLPEPEEPEPGTLEDLVRIYAPSGAAGVYEAVAADFGPPPTAEGVDGTVEVVNSASGVPSEGCGPLTGFNYGAIAVVDRGGCQFATKVANAEAAGAVAVIVVNDVATAPIVMGAAVDSAGITSVMVSQADGAAIKAGLPADGTVGLIPDVILLPNLVTVHLPSIAAGVYGATGAAFGPSPTQAGATGALVVVNDATDQYYQGCETLFGFPAGAIAVIERGTCPFVQKVGNAQQAGAIAAIVINNVEGAPITMGGSSDDVTIPSVMVSQADGATIVAGLEAEGTVGLNPDLGEPITLPNLLAVDPPSSAAGVYGVTGAAFGPATTESGVSGELALVNDGSGNPTLGCDPLVGFPATAIAVVDRGVCPFVQKVANAQAAGAVAVIVVNNIAGNPINLGGSDPSATIPSGMISLADGAALKAGLPATGTFSSNPNAPTEP</sequence>
<evidence type="ECO:0000313" key="6">
    <source>
        <dbReference type="EMBL" id="AHE99881.1"/>
    </source>
</evidence>
<evidence type="ECO:0000256" key="2">
    <source>
        <dbReference type="ARBA" id="ARBA00023180"/>
    </source>
</evidence>